<evidence type="ECO:0000256" key="1">
    <source>
        <dbReference type="ARBA" id="ARBA00004651"/>
    </source>
</evidence>
<dbReference type="InterPro" id="IPR049278">
    <property type="entry name" value="MS_channel_C"/>
</dbReference>
<dbReference type="Gene3D" id="1.10.287.1260">
    <property type="match status" value="1"/>
</dbReference>
<dbReference type="PANTHER" id="PTHR30347:SF9">
    <property type="entry name" value="MINICONDUCTANCE MECHANOSENSITIVE CHANNEL MSCM"/>
    <property type="match status" value="1"/>
</dbReference>
<feature type="domain" description="DUF3772" evidence="10">
    <location>
        <begin position="144"/>
        <end position="204"/>
    </location>
</feature>
<evidence type="ECO:0000259" key="10">
    <source>
        <dbReference type="Pfam" id="PF12607"/>
    </source>
</evidence>
<dbReference type="GO" id="GO:0005886">
    <property type="term" value="C:plasma membrane"/>
    <property type="evidence" value="ECO:0007669"/>
    <property type="project" value="UniProtKB-SubCell"/>
</dbReference>
<dbReference type="SUPFAM" id="SSF82861">
    <property type="entry name" value="Mechanosensitive channel protein MscS (YggB), transmembrane region"/>
    <property type="match status" value="1"/>
</dbReference>
<proteinExistence type="inferred from homology"/>
<dbReference type="InterPro" id="IPR052702">
    <property type="entry name" value="MscS-like_channel"/>
</dbReference>
<feature type="transmembrane region" description="Helical" evidence="7">
    <location>
        <begin position="303"/>
        <end position="323"/>
    </location>
</feature>
<gene>
    <name evidence="12" type="primary">mscS1</name>
    <name evidence="12" type="ORF">BN444_01435</name>
</gene>
<dbReference type="GO" id="GO:0008381">
    <property type="term" value="F:mechanosensitive monoatomic ion channel activity"/>
    <property type="evidence" value="ECO:0007669"/>
    <property type="project" value="UniProtKB-ARBA"/>
</dbReference>
<feature type="transmembrane region" description="Helical" evidence="7">
    <location>
        <begin position="458"/>
        <end position="483"/>
    </location>
</feature>
<feature type="transmembrane region" description="Helical" evidence="7">
    <location>
        <begin position="344"/>
        <end position="361"/>
    </location>
</feature>
<reference evidence="13" key="1">
    <citation type="submission" date="2016-07" db="EMBL/GenBank/DDBJ databases">
        <authorList>
            <person name="Jaenicke Sebastian"/>
        </authorList>
    </citation>
    <scope>NUCLEOTIDE SEQUENCE [LARGE SCALE GENOMIC DNA]</scope>
</reference>
<keyword evidence="3" id="KW-1003">Cell membrane</keyword>
<dbReference type="Pfam" id="PF00924">
    <property type="entry name" value="MS_channel_2nd"/>
    <property type="match status" value="1"/>
</dbReference>
<feature type="transmembrane region" description="Helical" evidence="7">
    <location>
        <begin position="629"/>
        <end position="657"/>
    </location>
</feature>
<evidence type="ECO:0000256" key="2">
    <source>
        <dbReference type="ARBA" id="ARBA00008017"/>
    </source>
</evidence>
<dbReference type="InterPro" id="IPR011066">
    <property type="entry name" value="MscS_channel_C_sf"/>
</dbReference>
<protein>
    <submittedName>
        <fullName evidence="12">Small-conductance mechanosensitive channel</fullName>
    </submittedName>
</protein>
<feature type="transmembrane region" description="Helical" evidence="7">
    <location>
        <begin position="373"/>
        <end position="394"/>
    </location>
</feature>
<keyword evidence="8" id="KW-0732">Signal</keyword>
<evidence type="ECO:0000259" key="9">
    <source>
        <dbReference type="Pfam" id="PF00924"/>
    </source>
</evidence>
<evidence type="ECO:0000313" key="12">
    <source>
        <dbReference type="EMBL" id="SCB06528.1"/>
    </source>
</evidence>
<comment type="similarity">
    <text evidence="2">Belongs to the MscS (TC 1.A.23) family.</text>
</comment>
<evidence type="ECO:0000256" key="3">
    <source>
        <dbReference type="ARBA" id="ARBA00022475"/>
    </source>
</evidence>
<keyword evidence="6 7" id="KW-0472">Membrane</keyword>
<feature type="transmembrane region" description="Helical" evidence="7">
    <location>
        <begin position="221"/>
        <end position="241"/>
    </location>
</feature>
<evidence type="ECO:0000256" key="8">
    <source>
        <dbReference type="SAM" id="SignalP"/>
    </source>
</evidence>
<evidence type="ECO:0000259" key="11">
    <source>
        <dbReference type="Pfam" id="PF21082"/>
    </source>
</evidence>
<keyword evidence="5 7" id="KW-1133">Transmembrane helix</keyword>
<dbReference type="AlphaFoldDB" id="A0A1C3TTJ8"/>
<evidence type="ECO:0000256" key="7">
    <source>
        <dbReference type="SAM" id="Phobius"/>
    </source>
</evidence>
<feature type="transmembrane region" description="Helical" evidence="7">
    <location>
        <begin position="424"/>
        <end position="452"/>
    </location>
</feature>
<organism evidence="12 13">
    <name type="scientific">Xanthomonas translucens pv. translucens DSM 18974</name>
    <dbReference type="NCBI Taxonomy" id="1261556"/>
    <lineage>
        <taxon>Bacteria</taxon>
        <taxon>Pseudomonadati</taxon>
        <taxon>Pseudomonadota</taxon>
        <taxon>Gammaproteobacteria</taxon>
        <taxon>Lysobacterales</taxon>
        <taxon>Lysobacteraceae</taxon>
        <taxon>Xanthomonas</taxon>
        <taxon>Xanthomonas translucens group</taxon>
    </lineage>
</organism>
<dbReference type="InterPro" id="IPR022249">
    <property type="entry name" value="DUF3772"/>
</dbReference>
<feature type="signal peptide" evidence="8">
    <location>
        <begin position="1"/>
        <end position="42"/>
    </location>
</feature>
<dbReference type="SUPFAM" id="SSF50182">
    <property type="entry name" value="Sm-like ribonucleoproteins"/>
    <property type="match status" value="1"/>
</dbReference>
<evidence type="ECO:0000313" key="13">
    <source>
        <dbReference type="Proteomes" id="UP000093071"/>
    </source>
</evidence>
<dbReference type="PANTHER" id="PTHR30347">
    <property type="entry name" value="POTASSIUM CHANNEL RELATED"/>
    <property type="match status" value="1"/>
</dbReference>
<name>A0A1C3TTJ8_XANCT</name>
<evidence type="ECO:0000256" key="5">
    <source>
        <dbReference type="ARBA" id="ARBA00022989"/>
    </source>
</evidence>
<feature type="transmembrane region" description="Helical" evidence="7">
    <location>
        <begin position="561"/>
        <end position="583"/>
    </location>
</feature>
<dbReference type="EMBL" id="LT604072">
    <property type="protein sequence ID" value="SCB06528.1"/>
    <property type="molecule type" value="Genomic_DNA"/>
</dbReference>
<dbReference type="PATRIC" id="fig|1261556.5.peg.4017"/>
<feature type="domain" description="Mechanosensitive ion channel MscS" evidence="9">
    <location>
        <begin position="646"/>
        <end position="711"/>
    </location>
</feature>
<dbReference type="Proteomes" id="UP000093071">
    <property type="component" value="Chromosome I"/>
</dbReference>
<feature type="transmembrane region" description="Helical" evidence="7">
    <location>
        <begin position="509"/>
        <end position="531"/>
    </location>
</feature>
<dbReference type="SUPFAM" id="SSF82689">
    <property type="entry name" value="Mechanosensitive channel protein MscS (YggB), C-terminal domain"/>
    <property type="match status" value="1"/>
</dbReference>
<dbReference type="Pfam" id="PF12607">
    <property type="entry name" value="DUF3772"/>
    <property type="match status" value="1"/>
</dbReference>
<evidence type="ECO:0000256" key="4">
    <source>
        <dbReference type="ARBA" id="ARBA00022692"/>
    </source>
</evidence>
<sequence length="815" mass="87419">MVRASLPVPRVRLPSRSAVLLPLLRRSLLLLLFLCLSAAASAQPQDEPQAPDPQALLSGAEQTLQDARRGMDNADDQEVLRKLIGQVADAQRDAEAAVAALTPQLAQVDARLKQLGEPAAGEASDIVAQRKDLAKQRAPLDSGIKRGKLLVLDAKQLGEQIEALQAEHFSQELSMRSDSPLSPTLWRQIASDFPDDRDRLLALYQLAAQALDAAIAENGTGALGIGLSIAFVLLFPLRYLLRWLGKRYAMSRAPGSRLRRSGLALWFLLLGTLTAGLAALVLAESLRSIGAVPARLESVLRGFVVVSFAAAFMGSLGASVLLPNQPSWRLFPIDDATARRLRKYTWATATLAWVSSMLLVINRASHTSASATVAADGLIALAYAVLILAILTSLSRLRRRQYAEAAAQALENGQPPPPGQHGGALALVGVLVRVAVVVALLAALLGYLYLGLFITRQIIWITMVVGAIRLLMTFADDFALWLFASEGRLGRAANGAFGVRASRLEQAGVLTSAVVRVALLLIGLGALLMPFGTNTSTVADWFSVLSQGIPIGKDNHLYPVAVLKAVLVLGLSLLAVQYIHGWLTQTYLPKTELDDGSRNSISTVARYVGILLAVLCALAWSGIDVAQIALVVSALSVGIGFGLQSIIQNFVSGLILLAERPVKIGDWVKIGDQEGDVRKISVRSTEIQVGDRSTLIVPNSELITKTLRNMTLAGPLGRVQIQFAVSLGTDVVKLRTLLLELYAAHPGVLQDPEPSVFIDSIASGHVTLNSFAYVGNPRLVYGIRSDLFFSLLQRLAAEGIALESPQEVRLLRKDP</sequence>
<feature type="transmembrane region" description="Helical" evidence="7">
    <location>
        <begin position="262"/>
        <end position="283"/>
    </location>
</feature>
<comment type="subcellular location">
    <subcellularLocation>
        <location evidence="1">Cell membrane</location>
        <topology evidence="1">Multi-pass membrane protein</topology>
    </subcellularLocation>
</comment>
<dbReference type="InterPro" id="IPR011014">
    <property type="entry name" value="MscS_channel_TM-2"/>
</dbReference>
<keyword evidence="4 7" id="KW-0812">Transmembrane</keyword>
<feature type="domain" description="Mechanosensitive ion channel MscS C-terminal" evidence="11">
    <location>
        <begin position="720"/>
        <end position="801"/>
    </location>
</feature>
<dbReference type="Gene3D" id="3.30.70.100">
    <property type="match status" value="1"/>
</dbReference>
<evidence type="ECO:0000256" key="6">
    <source>
        <dbReference type="ARBA" id="ARBA00023136"/>
    </source>
</evidence>
<dbReference type="InterPro" id="IPR010920">
    <property type="entry name" value="LSM_dom_sf"/>
</dbReference>
<feature type="chain" id="PRO_5008682350" evidence="8">
    <location>
        <begin position="43"/>
        <end position="815"/>
    </location>
</feature>
<accession>A0A1C3TTJ8</accession>
<dbReference type="Gene3D" id="2.30.30.60">
    <property type="match status" value="1"/>
</dbReference>
<dbReference type="InterPro" id="IPR006685">
    <property type="entry name" value="MscS_channel_2nd"/>
</dbReference>
<feature type="transmembrane region" description="Helical" evidence="7">
    <location>
        <begin position="604"/>
        <end position="623"/>
    </location>
</feature>
<dbReference type="InterPro" id="IPR023408">
    <property type="entry name" value="MscS_beta-dom_sf"/>
</dbReference>
<dbReference type="Pfam" id="PF21082">
    <property type="entry name" value="MS_channel_3rd"/>
    <property type="match status" value="1"/>
</dbReference>